<dbReference type="GO" id="GO:0003735">
    <property type="term" value="F:structural constituent of ribosome"/>
    <property type="evidence" value="ECO:0007669"/>
    <property type="project" value="InterPro"/>
</dbReference>
<evidence type="ECO:0000256" key="3">
    <source>
        <dbReference type="ARBA" id="ARBA00023274"/>
    </source>
</evidence>
<dbReference type="AlphaFoldDB" id="A0A976M5L0"/>
<accession>A0A976M5L0</accession>
<dbReference type="Pfam" id="PF01199">
    <property type="entry name" value="Ribosomal_L34e"/>
    <property type="match status" value="1"/>
</dbReference>
<dbReference type="Gene3D" id="6.20.370.70">
    <property type="match status" value="1"/>
</dbReference>
<feature type="compositionally biased region" description="Basic and acidic residues" evidence="4">
    <location>
        <begin position="105"/>
        <end position="134"/>
    </location>
</feature>
<proteinExistence type="inferred from homology"/>
<dbReference type="GO" id="GO:0006412">
    <property type="term" value="P:translation"/>
    <property type="evidence" value="ECO:0007669"/>
    <property type="project" value="InterPro"/>
</dbReference>
<dbReference type="InterPro" id="IPR008195">
    <property type="entry name" value="Ribosomal_eL34"/>
</dbReference>
<sequence length="144" mass="16649">MVQRVQYRRKNTYKTRSNVVRRVKTPGARLVLHNVKKVGKRPRCGDCKRILAGVAAVRPHLYKTLKKRERTVSRAYGGSRCHTCVKDRIIRAFLKEEQKCVKKVVKEREHKTKAVDKAQVKKAVKTETKKPKTKSDKKKPTSKA</sequence>
<keyword evidence="2 5" id="KW-0689">Ribosomal protein</keyword>
<organism evidence="5 6">
    <name type="scientific">Theileria orientalis</name>
    <dbReference type="NCBI Taxonomy" id="68886"/>
    <lineage>
        <taxon>Eukaryota</taxon>
        <taxon>Sar</taxon>
        <taxon>Alveolata</taxon>
        <taxon>Apicomplexa</taxon>
        <taxon>Aconoidasida</taxon>
        <taxon>Piroplasmida</taxon>
        <taxon>Theileriidae</taxon>
        <taxon>Theileria</taxon>
    </lineage>
</organism>
<dbReference type="GO" id="GO:1990904">
    <property type="term" value="C:ribonucleoprotein complex"/>
    <property type="evidence" value="ECO:0007669"/>
    <property type="project" value="UniProtKB-KW"/>
</dbReference>
<evidence type="ECO:0000256" key="2">
    <source>
        <dbReference type="ARBA" id="ARBA00022980"/>
    </source>
</evidence>
<comment type="similarity">
    <text evidence="1">Belongs to the eukaryotic ribosomal protein eL34 family.</text>
</comment>
<evidence type="ECO:0000313" key="5">
    <source>
        <dbReference type="EMBL" id="UKJ88826.1"/>
    </source>
</evidence>
<dbReference type="OrthoDB" id="277449at2759"/>
<dbReference type="Proteomes" id="UP000244803">
    <property type="component" value="Chromosome 3"/>
</dbReference>
<evidence type="ECO:0000256" key="1">
    <source>
        <dbReference type="ARBA" id="ARBA00009875"/>
    </source>
</evidence>
<dbReference type="Gene3D" id="6.20.340.10">
    <property type="match status" value="1"/>
</dbReference>
<feature type="compositionally biased region" description="Basic residues" evidence="4">
    <location>
        <begin position="135"/>
        <end position="144"/>
    </location>
</feature>
<dbReference type="InterPro" id="IPR038562">
    <property type="entry name" value="Ribosomal_eL34_C_sf"/>
</dbReference>
<feature type="region of interest" description="Disordered" evidence="4">
    <location>
        <begin position="105"/>
        <end position="144"/>
    </location>
</feature>
<dbReference type="PANTHER" id="PTHR10759">
    <property type="entry name" value="60S RIBOSOMAL PROTEIN L34"/>
    <property type="match status" value="1"/>
</dbReference>
<protein>
    <submittedName>
        <fullName evidence="5">60S ribosomal protein L34</fullName>
    </submittedName>
</protein>
<gene>
    <name evidence="5" type="ORF">MACJ_002072</name>
</gene>
<dbReference type="EMBL" id="CP056066">
    <property type="protein sequence ID" value="UKJ88826.1"/>
    <property type="molecule type" value="Genomic_DNA"/>
</dbReference>
<evidence type="ECO:0000313" key="6">
    <source>
        <dbReference type="Proteomes" id="UP000244803"/>
    </source>
</evidence>
<reference evidence="5" key="1">
    <citation type="submission" date="2022-07" db="EMBL/GenBank/DDBJ databases">
        <title>Evaluation of T. orientalis genome assembly methods using nanopore sequencing and analysis of variation between genomes.</title>
        <authorList>
            <person name="Yam J."/>
            <person name="Micallef M.L."/>
            <person name="Liu M."/>
            <person name="Djordjevic S.P."/>
            <person name="Bogema D.R."/>
            <person name="Jenkins C."/>
        </authorList>
    </citation>
    <scope>NUCLEOTIDE SEQUENCE</scope>
    <source>
        <strain evidence="5">Fish Creek</strain>
    </source>
</reference>
<name>A0A976M5L0_THEOR</name>
<dbReference type="PRINTS" id="PR01250">
    <property type="entry name" value="RIBOSOMALL34"/>
</dbReference>
<keyword evidence="3" id="KW-0687">Ribonucleoprotein</keyword>
<evidence type="ECO:0000256" key="4">
    <source>
        <dbReference type="SAM" id="MobiDB-lite"/>
    </source>
</evidence>
<dbReference type="GO" id="GO:0005840">
    <property type="term" value="C:ribosome"/>
    <property type="evidence" value="ECO:0007669"/>
    <property type="project" value="UniProtKB-KW"/>
</dbReference>